<dbReference type="InterPro" id="IPR036895">
    <property type="entry name" value="Uracil-DNA_glycosylase-like_sf"/>
</dbReference>
<evidence type="ECO:0000313" key="3">
    <source>
        <dbReference type="Proteomes" id="UP000515312"/>
    </source>
</evidence>
<protein>
    <recommendedName>
        <fullName evidence="1">Uracil-DNA glycosylase-like domain-containing protein</fullName>
    </recommendedName>
</protein>
<dbReference type="InterPro" id="IPR005122">
    <property type="entry name" value="Uracil-DNA_glycosylase-like"/>
</dbReference>
<dbReference type="Pfam" id="PF03167">
    <property type="entry name" value="UDG"/>
    <property type="match status" value="1"/>
</dbReference>
<organism evidence="2 3">
    <name type="scientific">Alloacidobacterium dinghuense</name>
    <dbReference type="NCBI Taxonomy" id="2763107"/>
    <lineage>
        <taxon>Bacteria</taxon>
        <taxon>Pseudomonadati</taxon>
        <taxon>Acidobacteriota</taxon>
        <taxon>Terriglobia</taxon>
        <taxon>Terriglobales</taxon>
        <taxon>Acidobacteriaceae</taxon>
        <taxon>Alloacidobacterium</taxon>
    </lineage>
</organism>
<dbReference type="KEGG" id="adin:H7849_25380"/>
<reference evidence="2 3" key="1">
    <citation type="submission" date="2020-08" db="EMBL/GenBank/DDBJ databases">
        <title>Edaphobacter telluris sp. nov. and Acidobacterium dinghuensis sp. nov., two acidobacteria isolated from forest soil.</title>
        <authorList>
            <person name="Fu J."/>
            <person name="Qiu L."/>
        </authorList>
    </citation>
    <scope>NUCLEOTIDE SEQUENCE [LARGE SCALE GENOMIC DNA]</scope>
    <source>
        <strain evidence="2">4Y35</strain>
    </source>
</reference>
<dbReference type="EMBL" id="CP060394">
    <property type="protein sequence ID" value="QNI32277.1"/>
    <property type="molecule type" value="Genomic_DNA"/>
</dbReference>
<evidence type="ECO:0000313" key="2">
    <source>
        <dbReference type="EMBL" id="QNI32277.1"/>
    </source>
</evidence>
<dbReference type="Proteomes" id="UP000515312">
    <property type="component" value="Chromosome"/>
</dbReference>
<dbReference type="Gene3D" id="3.40.470.10">
    <property type="entry name" value="Uracil-DNA glycosylase-like domain"/>
    <property type="match status" value="1"/>
</dbReference>
<dbReference type="SUPFAM" id="SSF52141">
    <property type="entry name" value="Uracil-DNA glycosylase-like"/>
    <property type="match status" value="1"/>
</dbReference>
<keyword evidence="3" id="KW-1185">Reference proteome</keyword>
<feature type="domain" description="Uracil-DNA glycosylase-like" evidence="1">
    <location>
        <begin position="3"/>
        <end position="125"/>
    </location>
</feature>
<gene>
    <name evidence="2" type="ORF">H7849_25380</name>
</gene>
<dbReference type="AlphaFoldDB" id="A0A7G8BIA7"/>
<proteinExistence type="predicted"/>
<accession>A0A7G8BIA7</accession>
<evidence type="ECO:0000259" key="1">
    <source>
        <dbReference type="Pfam" id="PF03167"/>
    </source>
</evidence>
<sequence>MRKAGLPGNRCFFTNAFLGLRTATKTTGVSPGAKELEFRAMCREFLAYQLEVQKPTLIVCLGHEPRKFIAPTLLNEGHVWTRDISFTNLDRMCDPIVRGAFSIGQENMSPLMVTVAHPSFAWSTHAQSPRSFEGKSGQTAEFALLTAAWKLAN</sequence>
<name>A0A7G8BIA7_9BACT</name>